<evidence type="ECO:0000256" key="1">
    <source>
        <dbReference type="SAM" id="Phobius"/>
    </source>
</evidence>
<evidence type="ECO:0000313" key="2">
    <source>
        <dbReference type="EMBL" id="CAK9316918.1"/>
    </source>
</evidence>
<gene>
    <name evidence="2" type="ORF">CITCOLO1_LOCUS8801</name>
</gene>
<dbReference type="Proteomes" id="UP001642487">
    <property type="component" value="Chromosome 3"/>
</dbReference>
<dbReference type="EMBL" id="OZ021737">
    <property type="protein sequence ID" value="CAK9316918.1"/>
    <property type="molecule type" value="Genomic_DNA"/>
</dbReference>
<sequence length="372" mass="42866">MREENQRIWRDFLNDFLSGSRENVKEKKRSAETYPDCISSQARNFSPNKIALRALYCNRKTNLYIGFPETRKLGLSAKTTEGTVARAKISRLPLINDNGEFQLRNQPNNDGCAVLEFAQQQFSSSSLLWLSQTFGGFGTVSTSAPRSSTSIEVVWIRYSIKPGMLAMKEWPADIIIAFFFFNFSAFVYNYTTIQWRFHHVINEEEEFYISDNCLWYHDSQLPQNSSSSICNLVSVPPDTTNYVLWKYQISPILKAHKLFKYLDITISPPNRTIHVAEQPPQVNPESELWYEKDQKGHCSVTNLSHNCKREISSISKCCHLRYGMRGWMTFSNHQIPKGTTNGSAEEHICWNKPPLNETLKRDTLAQFSKNQA</sequence>
<keyword evidence="1" id="KW-0812">Transmembrane</keyword>
<organism evidence="2 3">
    <name type="scientific">Citrullus colocynthis</name>
    <name type="common">colocynth</name>
    <dbReference type="NCBI Taxonomy" id="252529"/>
    <lineage>
        <taxon>Eukaryota</taxon>
        <taxon>Viridiplantae</taxon>
        <taxon>Streptophyta</taxon>
        <taxon>Embryophyta</taxon>
        <taxon>Tracheophyta</taxon>
        <taxon>Spermatophyta</taxon>
        <taxon>Magnoliopsida</taxon>
        <taxon>eudicotyledons</taxon>
        <taxon>Gunneridae</taxon>
        <taxon>Pentapetalae</taxon>
        <taxon>rosids</taxon>
        <taxon>fabids</taxon>
        <taxon>Cucurbitales</taxon>
        <taxon>Cucurbitaceae</taxon>
        <taxon>Benincaseae</taxon>
        <taxon>Citrullus</taxon>
    </lineage>
</organism>
<reference evidence="2 3" key="1">
    <citation type="submission" date="2024-03" db="EMBL/GenBank/DDBJ databases">
        <authorList>
            <person name="Gkanogiannis A."/>
            <person name="Becerra Lopez-Lavalle L."/>
        </authorList>
    </citation>
    <scope>NUCLEOTIDE SEQUENCE [LARGE SCALE GENOMIC DNA]</scope>
</reference>
<accession>A0ABP0Y8X7</accession>
<evidence type="ECO:0000313" key="3">
    <source>
        <dbReference type="Proteomes" id="UP001642487"/>
    </source>
</evidence>
<proteinExistence type="predicted"/>
<keyword evidence="3" id="KW-1185">Reference proteome</keyword>
<keyword evidence="1" id="KW-1133">Transmembrane helix</keyword>
<protein>
    <submittedName>
        <fullName evidence="2">Uncharacterized protein</fullName>
    </submittedName>
</protein>
<name>A0ABP0Y8X7_9ROSI</name>
<keyword evidence="1" id="KW-0472">Membrane</keyword>
<feature type="transmembrane region" description="Helical" evidence="1">
    <location>
        <begin position="170"/>
        <end position="190"/>
    </location>
</feature>